<keyword evidence="1" id="KW-0677">Repeat</keyword>
<dbReference type="AlphaFoldDB" id="A0AAV6X999"/>
<feature type="repeat" description="ANK" evidence="3">
    <location>
        <begin position="177"/>
        <end position="202"/>
    </location>
</feature>
<evidence type="ECO:0000256" key="1">
    <source>
        <dbReference type="ARBA" id="ARBA00022737"/>
    </source>
</evidence>
<dbReference type="InterPro" id="IPR036770">
    <property type="entry name" value="Ankyrin_rpt-contain_sf"/>
</dbReference>
<dbReference type="SUPFAM" id="SSF48403">
    <property type="entry name" value="Ankyrin repeat"/>
    <property type="match status" value="1"/>
</dbReference>
<gene>
    <name evidence="4" type="ORF">BUALT_Bualt10G0129800</name>
</gene>
<accession>A0AAV6X999</accession>
<evidence type="ECO:0000256" key="3">
    <source>
        <dbReference type="PROSITE-ProRule" id="PRU00023"/>
    </source>
</evidence>
<keyword evidence="2 3" id="KW-0040">ANK repeat</keyword>
<dbReference type="EMBL" id="WHWC01000010">
    <property type="protein sequence ID" value="KAG8375720.1"/>
    <property type="molecule type" value="Genomic_DNA"/>
</dbReference>
<dbReference type="GO" id="GO:0005886">
    <property type="term" value="C:plasma membrane"/>
    <property type="evidence" value="ECO:0007669"/>
    <property type="project" value="TreeGrafter"/>
</dbReference>
<dbReference type="Gene3D" id="1.25.40.20">
    <property type="entry name" value="Ankyrin repeat-containing domain"/>
    <property type="match status" value="1"/>
</dbReference>
<dbReference type="PROSITE" id="PS50297">
    <property type="entry name" value="ANK_REP_REGION"/>
    <property type="match status" value="3"/>
</dbReference>
<organism evidence="4 5">
    <name type="scientific">Buddleja alternifolia</name>
    <dbReference type="NCBI Taxonomy" id="168488"/>
    <lineage>
        <taxon>Eukaryota</taxon>
        <taxon>Viridiplantae</taxon>
        <taxon>Streptophyta</taxon>
        <taxon>Embryophyta</taxon>
        <taxon>Tracheophyta</taxon>
        <taxon>Spermatophyta</taxon>
        <taxon>Magnoliopsida</taxon>
        <taxon>eudicotyledons</taxon>
        <taxon>Gunneridae</taxon>
        <taxon>Pentapetalae</taxon>
        <taxon>asterids</taxon>
        <taxon>lamiids</taxon>
        <taxon>Lamiales</taxon>
        <taxon>Scrophulariaceae</taxon>
        <taxon>Buddlejeae</taxon>
        <taxon>Buddleja</taxon>
    </lineage>
</organism>
<proteinExistence type="predicted"/>
<dbReference type="PANTHER" id="PTHR24186:SF37">
    <property type="entry name" value="PGG DOMAIN-CONTAINING PROTEIN"/>
    <property type="match status" value="1"/>
</dbReference>
<protein>
    <submittedName>
        <fullName evidence="4">Uncharacterized protein</fullName>
    </submittedName>
</protein>
<dbReference type="PANTHER" id="PTHR24186">
    <property type="entry name" value="PROTEIN PHOSPHATASE 1 REGULATORY SUBUNIT"/>
    <property type="match status" value="1"/>
</dbReference>
<evidence type="ECO:0000256" key="2">
    <source>
        <dbReference type="ARBA" id="ARBA00023043"/>
    </source>
</evidence>
<sequence length="259" mass="28761">MEMVETKLFEAASKGSIDSLKKLLKEDLLILDRVFINCFSETPLHVAALLGHIDFVTEIIRIKPQLITELNSLQSSPLHLASAKGHVEIVRALLSVNPRMCLARDRNGLTPLHLAAQKGRVEVMTELLHAEPDAARLTLYGGENILHLCVKHYQLEALKLLVSTISETEFVNAKDNDGNTVLHLAVADKQVETINFLLTVAAIEVNSLNLNGKTPRDTLIQTRRHVRDLEIQESLKRVGGFGNQNTSCWPYGSFGREDG</sequence>
<evidence type="ECO:0000313" key="5">
    <source>
        <dbReference type="Proteomes" id="UP000826271"/>
    </source>
</evidence>
<dbReference type="SMART" id="SM00248">
    <property type="entry name" value="ANK"/>
    <property type="match status" value="6"/>
</dbReference>
<feature type="repeat" description="ANK" evidence="3">
    <location>
        <begin position="73"/>
        <end position="95"/>
    </location>
</feature>
<name>A0AAV6X999_9LAMI</name>
<dbReference type="Proteomes" id="UP000826271">
    <property type="component" value="Unassembled WGS sequence"/>
</dbReference>
<feature type="repeat" description="ANK" evidence="3">
    <location>
        <begin position="107"/>
        <end position="133"/>
    </location>
</feature>
<reference evidence="4" key="1">
    <citation type="submission" date="2019-10" db="EMBL/GenBank/DDBJ databases">
        <authorList>
            <person name="Zhang R."/>
            <person name="Pan Y."/>
            <person name="Wang J."/>
            <person name="Ma R."/>
            <person name="Yu S."/>
        </authorList>
    </citation>
    <scope>NUCLEOTIDE SEQUENCE</scope>
    <source>
        <strain evidence="4">LA-IB0</strain>
        <tissue evidence="4">Leaf</tissue>
    </source>
</reference>
<dbReference type="Pfam" id="PF12796">
    <property type="entry name" value="Ank_2"/>
    <property type="match status" value="2"/>
</dbReference>
<evidence type="ECO:0000313" key="4">
    <source>
        <dbReference type="EMBL" id="KAG8375720.1"/>
    </source>
</evidence>
<keyword evidence="5" id="KW-1185">Reference proteome</keyword>
<dbReference type="PROSITE" id="PS50088">
    <property type="entry name" value="ANK_REPEAT"/>
    <property type="match status" value="3"/>
</dbReference>
<comment type="caution">
    <text evidence="4">The sequence shown here is derived from an EMBL/GenBank/DDBJ whole genome shotgun (WGS) entry which is preliminary data.</text>
</comment>
<dbReference type="InterPro" id="IPR002110">
    <property type="entry name" value="Ankyrin_rpt"/>
</dbReference>